<dbReference type="GO" id="GO:0009279">
    <property type="term" value="C:cell outer membrane"/>
    <property type="evidence" value="ECO:0007669"/>
    <property type="project" value="UniProtKB-SubCell"/>
</dbReference>
<reference evidence="10 11" key="1">
    <citation type="journal article" date="2021" name="Sci. Rep.">
        <title>The distribution of antibiotic resistance genes in chicken gut microbiota commensals.</title>
        <authorList>
            <person name="Juricova H."/>
            <person name="Matiasovicova J."/>
            <person name="Kubasova T."/>
            <person name="Cejkova D."/>
            <person name="Rychlik I."/>
        </authorList>
    </citation>
    <scope>NUCLEOTIDE SEQUENCE [LARGE SCALE GENOMIC DNA]</scope>
    <source>
        <strain evidence="10 11">An819</strain>
    </source>
</reference>
<comment type="subcellular location">
    <subcellularLocation>
        <location evidence="1">Cell outer membrane</location>
    </subcellularLocation>
</comment>
<keyword evidence="8" id="KW-0175">Coiled coil</keyword>
<name>A0A938WL10_9BACT</name>
<evidence type="ECO:0000256" key="7">
    <source>
        <dbReference type="ARBA" id="ARBA00023237"/>
    </source>
</evidence>
<dbReference type="RefSeq" id="WP_205109538.1">
    <property type="nucleotide sequence ID" value="NZ_JACJJL010000012.1"/>
</dbReference>
<organism evidence="10 11">
    <name type="scientific">Marseilla massiliensis</name>
    <dbReference type="NCBI Taxonomy" id="1841864"/>
    <lineage>
        <taxon>Bacteria</taxon>
        <taxon>Pseudomonadati</taxon>
        <taxon>Bacteroidota</taxon>
        <taxon>Bacteroidia</taxon>
        <taxon>Bacteroidales</taxon>
        <taxon>Prevotellaceae</taxon>
        <taxon>Marseilla</taxon>
    </lineage>
</organism>
<keyword evidence="9" id="KW-0732">Signal</keyword>
<feature type="chain" id="PRO_5037933490" evidence="9">
    <location>
        <begin position="24"/>
        <end position="437"/>
    </location>
</feature>
<keyword evidence="4" id="KW-1134">Transmembrane beta strand</keyword>
<evidence type="ECO:0000313" key="11">
    <source>
        <dbReference type="Proteomes" id="UP000764045"/>
    </source>
</evidence>
<evidence type="ECO:0000256" key="2">
    <source>
        <dbReference type="ARBA" id="ARBA00007613"/>
    </source>
</evidence>
<evidence type="ECO:0000256" key="8">
    <source>
        <dbReference type="SAM" id="Coils"/>
    </source>
</evidence>
<keyword evidence="7" id="KW-0998">Cell outer membrane</keyword>
<evidence type="ECO:0000256" key="9">
    <source>
        <dbReference type="SAM" id="SignalP"/>
    </source>
</evidence>
<dbReference type="EMBL" id="JACJJL010000012">
    <property type="protein sequence ID" value="MBM6661771.1"/>
    <property type="molecule type" value="Genomic_DNA"/>
</dbReference>
<evidence type="ECO:0000256" key="1">
    <source>
        <dbReference type="ARBA" id="ARBA00004442"/>
    </source>
</evidence>
<dbReference type="GO" id="GO:0015562">
    <property type="term" value="F:efflux transmembrane transporter activity"/>
    <property type="evidence" value="ECO:0007669"/>
    <property type="project" value="InterPro"/>
</dbReference>
<protein>
    <submittedName>
        <fullName evidence="10">TolC family protein</fullName>
    </submittedName>
</protein>
<evidence type="ECO:0000313" key="10">
    <source>
        <dbReference type="EMBL" id="MBM6661771.1"/>
    </source>
</evidence>
<dbReference type="GO" id="GO:1990281">
    <property type="term" value="C:efflux pump complex"/>
    <property type="evidence" value="ECO:0007669"/>
    <property type="project" value="TreeGrafter"/>
</dbReference>
<comment type="similarity">
    <text evidence="2">Belongs to the outer membrane factor (OMF) (TC 1.B.17) family.</text>
</comment>
<dbReference type="Pfam" id="PF02321">
    <property type="entry name" value="OEP"/>
    <property type="match status" value="2"/>
</dbReference>
<dbReference type="InterPro" id="IPR051906">
    <property type="entry name" value="TolC-like"/>
</dbReference>
<feature type="coiled-coil region" evidence="8">
    <location>
        <begin position="153"/>
        <end position="180"/>
    </location>
</feature>
<dbReference type="InterPro" id="IPR003423">
    <property type="entry name" value="OMP_efflux"/>
</dbReference>
<keyword evidence="6" id="KW-0472">Membrane</keyword>
<dbReference type="Gene3D" id="1.20.1600.10">
    <property type="entry name" value="Outer membrane efflux proteins (OEP)"/>
    <property type="match status" value="1"/>
</dbReference>
<proteinExistence type="inferred from homology"/>
<gene>
    <name evidence="10" type="ORF">H6B30_08440</name>
</gene>
<dbReference type="PANTHER" id="PTHR30026:SF23">
    <property type="entry name" value="TO APRF-PUTATIVE OUTER MEMBRANE EFFLUX PROTEIN OR SECRETED ALKALINE PHOSPHATASE-RELATED"/>
    <property type="match status" value="1"/>
</dbReference>
<dbReference type="AlphaFoldDB" id="A0A938WL10"/>
<sequence>MSKTKGLIVLLCSAALCSHDLHAQPRTMGIDELLSLADANSQSIRAYTTGTEAAGEALKAAKANRLPYISASASASYLGNGRLWDRDFGNALTIGMPHFGNNFAIEARQTIYAGGAIDGSIRLAELGRRQAELDREKNRQDTRFELLGCYLDLYKLNNQARVLENNIELAQRVIADMRARREQGTALKNDITRYELQVECLRLQLTKVTDAATIANHKLTTTLHLPVSTLIVPDTAMAGAEVAAEGEAYWQAMADMGNIDIKQAANDIEANSQKARLERAGRLPKVAMVAADHLDGPITIEVPALDNNFNYWFVGLSVSYDISSLFKNTGRLKQARLKVRQAAEMHSLARERVENAVQAGYTNFMTAFKEVDTHEKNVQLADENYHVTNNRYRNGLALLTDLLDAANAKLGADLALADARINVIFNYYRMRYLTHTL</sequence>
<dbReference type="Proteomes" id="UP000764045">
    <property type="component" value="Unassembled WGS sequence"/>
</dbReference>
<evidence type="ECO:0000256" key="3">
    <source>
        <dbReference type="ARBA" id="ARBA00022448"/>
    </source>
</evidence>
<keyword evidence="11" id="KW-1185">Reference proteome</keyword>
<accession>A0A938WL10</accession>
<keyword evidence="3" id="KW-0813">Transport</keyword>
<dbReference type="SUPFAM" id="SSF56954">
    <property type="entry name" value="Outer membrane efflux proteins (OEP)"/>
    <property type="match status" value="1"/>
</dbReference>
<evidence type="ECO:0000256" key="5">
    <source>
        <dbReference type="ARBA" id="ARBA00022692"/>
    </source>
</evidence>
<keyword evidence="5" id="KW-0812">Transmembrane</keyword>
<evidence type="ECO:0000256" key="6">
    <source>
        <dbReference type="ARBA" id="ARBA00023136"/>
    </source>
</evidence>
<comment type="caution">
    <text evidence="10">The sequence shown here is derived from an EMBL/GenBank/DDBJ whole genome shotgun (WGS) entry which is preliminary data.</text>
</comment>
<dbReference type="GO" id="GO:0015288">
    <property type="term" value="F:porin activity"/>
    <property type="evidence" value="ECO:0007669"/>
    <property type="project" value="TreeGrafter"/>
</dbReference>
<evidence type="ECO:0000256" key="4">
    <source>
        <dbReference type="ARBA" id="ARBA00022452"/>
    </source>
</evidence>
<dbReference type="PANTHER" id="PTHR30026">
    <property type="entry name" value="OUTER MEMBRANE PROTEIN TOLC"/>
    <property type="match status" value="1"/>
</dbReference>
<feature type="signal peptide" evidence="9">
    <location>
        <begin position="1"/>
        <end position="23"/>
    </location>
</feature>